<evidence type="ECO:0000256" key="1">
    <source>
        <dbReference type="SAM" id="MobiDB-lite"/>
    </source>
</evidence>
<dbReference type="InterPro" id="IPR006886">
    <property type="entry name" value="RNA_pol_III_Rpc5"/>
</dbReference>
<dbReference type="Proteomes" id="UP000887578">
    <property type="component" value="Unplaced"/>
</dbReference>
<dbReference type="GO" id="GO:0005634">
    <property type="term" value="C:nucleus"/>
    <property type="evidence" value="ECO:0007669"/>
    <property type="project" value="InterPro"/>
</dbReference>
<sequence>MNSNGLLNNEDDKMEVDGKKLEEEEDEVVAEMDCYHVPLNRQNYSAATLHFLTEKPAKMDDCTARMKPLVKHLEIDYENGSDRSDGIVNNDELVATFAGKGTSETEVLNHAICFIEQGKAYFVEVDDTFKMRRKINASIVTDASEEPSSSTATKRNTSPVRVKFARAETDAQRKRREQSSYFKHQQAEQEAWKPVTVIHKEPKFALSIVENGDGLLPNNSTGRIKSEPK</sequence>
<evidence type="ECO:0000313" key="3">
    <source>
        <dbReference type="WBParaSite" id="PDA_v2.g15137.t1"/>
    </source>
</evidence>
<dbReference type="GO" id="GO:0006351">
    <property type="term" value="P:DNA-templated transcription"/>
    <property type="evidence" value="ECO:0007669"/>
    <property type="project" value="InterPro"/>
</dbReference>
<proteinExistence type="predicted"/>
<dbReference type="AlphaFoldDB" id="A0A914PAM7"/>
<reference evidence="3" key="1">
    <citation type="submission" date="2022-11" db="UniProtKB">
        <authorList>
            <consortium name="WormBaseParasite"/>
        </authorList>
    </citation>
    <scope>IDENTIFICATION</scope>
</reference>
<feature type="region of interest" description="Disordered" evidence="1">
    <location>
        <begin position="1"/>
        <end position="20"/>
    </location>
</feature>
<organism evidence="2 3">
    <name type="scientific">Panagrolaimus davidi</name>
    <dbReference type="NCBI Taxonomy" id="227884"/>
    <lineage>
        <taxon>Eukaryota</taxon>
        <taxon>Metazoa</taxon>
        <taxon>Ecdysozoa</taxon>
        <taxon>Nematoda</taxon>
        <taxon>Chromadorea</taxon>
        <taxon>Rhabditida</taxon>
        <taxon>Tylenchina</taxon>
        <taxon>Panagrolaimomorpha</taxon>
        <taxon>Panagrolaimoidea</taxon>
        <taxon>Panagrolaimidae</taxon>
        <taxon>Panagrolaimus</taxon>
    </lineage>
</organism>
<feature type="region of interest" description="Disordered" evidence="1">
    <location>
        <begin position="141"/>
        <end position="194"/>
    </location>
</feature>
<feature type="region of interest" description="Disordered" evidence="1">
    <location>
        <begin position="209"/>
        <end position="229"/>
    </location>
</feature>
<dbReference type="Pfam" id="PF04801">
    <property type="entry name" value="RPC5"/>
    <property type="match status" value="1"/>
</dbReference>
<protein>
    <submittedName>
        <fullName evidence="3">Uncharacterized protein</fullName>
    </submittedName>
</protein>
<dbReference type="WBParaSite" id="PDA_v2.g15137.t1">
    <property type="protein sequence ID" value="PDA_v2.g15137.t1"/>
    <property type="gene ID" value="PDA_v2.g15137"/>
</dbReference>
<name>A0A914PAM7_9BILA</name>
<evidence type="ECO:0000313" key="2">
    <source>
        <dbReference type="Proteomes" id="UP000887578"/>
    </source>
</evidence>
<keyword evidence="2" id="KW-1185">Reference proteome</keyword>
<accession>A0A914PAM7</accession>
<feature type="compositionally biased region" description="Polar residues" evidence="1">
    <location>
        <begin position="141"/>
        <end position="159"/>
    </location>
</feature>